<reference evidence="1" key="1">
    <citation type="submission" date="2019-06" db="EMBL/GenBank/DDBJ databases">
        <authorList>
            <person name="Zheng W."/>
        </authorList>
    </citation>
    <scope>NUCLEOTIDE SEQUENCE</scope>
    <source>
        <strain evidence="1">QDHG01</strain>
    </source>
</reference>
<evidence type="ECO:0000313" key="2">
    <source>
        <dbReference type="Proteomes" id="UP000785679"/>
    </source>
</evidence>
<dbReference type="InterPro" id="IPR014710">
    <property type="entry name" value="RmlC-like_jellyroll"/>
</dbReference>
<accession>A0A8J8P8F8</accession>
<dbReference type="Proteomes" id="UP000785679">
    <property type="component" value="Unassembled WGS sequence"/>
</dbReference>
<dbReference type="SUPFAM" id="SSF51206">
    <property type="entry name" value="cAMP-binding domain-like"/>
    <property type="match status" value="1"/>
</dbReference>
<gene>
    <name evidence="1" type="ORF">FGO68_gene15688</name>
</gene>
<protein>
    <recommendedName>
        <fullName evidence="3">Cyclic nucleotide-binding domain-containing protein</fullName>
    </recommendedName>
</protein>
<keyword evidence="2" id="KW-1185">Reference proteome</keyword>
<dbReference type="Gene3D" id="2.60.120.10">
    <property type="entry name" value="Jelly Rolls"/>
    <property type="match status" value="1"/>
</dbReference>
<dbReference type="EMBL" id="RRYP01000134">
    <property type="protein sequence ID" value="TNV87945.1"/>
    <property type="molecule type" value="Genomic_DNA"/>
</dbReference>
<dbReference type="AlphaFoldDB" id="A0A8J8P8F8"/>
<evidence type="ECO:0000313" key="1">
    <source>
        <dbReference type="EMBL" id="TNV87945.1"/>
    </source>
</evidence>
<evidence type="ECO:0008006" key="3">
    <source>
        <dbReference type="Google" id="ProtNLM"/>
    </source>
</evidence>
<name>A0A8J8P8F8_HALGN</name>
<proteinExistence type="predicted"/>
<dbReference type="InterPro" id="IPR018490">
    <property type="entry name" value="cNMP-bd_dom_sf"/>
</dbReference>
<sequence>MTDNLGHENLKVKLEIKEVKITILGAGQIFGEQDVFSEKHCSSLSLRCKSTEGELFQMSKEDFIKRFKQGTEPHKVLVAMALAKEKAVQDKIIRATGMSQNNQVSPELKKEMRATGTTGPTLKESAGLKPSQPDYYDIRQSMKKIIDQVYTGDAIKSRQISPSQQRQRTNTFENTRNISEMLNTQKSFGTTKTSIVSALGKKVTGILLNNQYESQNNLDKNQQYHLTQQPEVITSSGGQFLQVPNTEIGGDVISNGSNFRPSFKKDRPLRQVTNQIQLNSTDQCDTSTQPTNREAFFLASARLRESGQQMSDWSQNHAPYTIGVVPDLNKYKSSIDSTQPLIAARRVSFAGERNRIELQNPYAQLSNISERRQKNKSVILQEPRQPSEQCQVTLTDYQNLDLTSSTRKQAQEYTKQGFPKFAQQTWRGFDQKEFQNLLMKERSLPLNQASRNVQSLISRRRRITSYQQEDSRNHVYQGVACTFSGVGNARKNSTNTYSLNKMPLIIVK</sequence>
<organism evidence="1 2">
    <name type="scientific">Halteria grandinella</name>
    <dbReference type="NCBI Taxonomy" id="5974"/>
    <lineage>
        <taxon>Eukaryota</taxon>
        <taxon>Sar</taxon>
        <taxon>Alveolata</taxon>
        <taxon>Ciliophora</taxon>
        <taxon>Intramacronucleata</taxon>
        <taxon>Spirotrichea</taxon>
        <taxon>Stichotrichia</taxon>
        <taxon>Sporadotrichida</taxon>
        <taxon>Halteriidae</taxon>
        <taxon>Halteria</taxon>
    </lineage>
</organism>
<comment type="caution">
    <text evidence="1">The sequence shown here is derived from an EMBL/GenBank/DDBJ whole genome shotgun (WGS) entry which is preliminary data.</text>
</comment>